<protein>
    <submittedName>
        <fullName evidence="1">Uncharacterized protein</fullName>
    </submittedName>
</protein>
<keyword evidence="2" id="KW-1185">Reference proteome</keyword>
<dbReference type="EMBL" id="MU269279">
    <property type="protein sequence ID" value="KAH7903039.1"/>
    <property type="molecule type" value="Genomic_DNA"/>
</dbReference>
<evidence type="ECO:0000313" key="2">
    <source>
        <dbReference type="Proteomes" id="UP000790377"/>
    </source>
</evidence>
<accession>A0ACB7ZPE5</accession>
<sequence>MLICTFVAILLFGVTCAQTFYYFHRFPNDSYKIRCMIASIWLVQTDPTISLRSTSTLPGFSRLRILLYLSMSSTMY</sequence>
<reference evidence="1" key="1">
    <citation type="journal article" date="2021" name="New Phytol.">
        <title>Evolutionary innovations through gain and loss of genes in the ectomycorrhizal Boletales.</title>
        <authorList>
            <person name="Wu G."/>
            <person name="Miyauchi S."/>
            <person name="Morin E."/>
            <person name="Kuo A."/>
            <person name="Drula E."/>
            <person name="Varga T."/>
            <person name="Kohler A."/>
            <person name="Feng B."/>
            <person name="Cao Y."/>
            <person name="Lipzen A."/>
            <person name="Daum C."/>
            <person name="Hundley H."/>
            <person name="Pangilinan J."/>
            <person name="Johnson J."/>
            <person name="Barry K."/>
            <person name="LaButti K."/>
            <person name="Ng V."/>
            <person name="Ahrendt S."/>
            <person name="Min B."/>
            <person name="Choi I.G."/>
            <person name="Park H."/>
            <person name="Plett J.M."/>
            <person name="Magnuson J."/>
            <person name="Spatafora J.W."/>
            <person name="Nagy L.G."/>
            <person name="Henrissat B."/>
            <person name="Grigoriev I.V."/>
            <person name="Yang Z.L."/>
            <person name="Xu J."/>
            <person name="Martin F.M."/>
        </authorList>
    </citation>
    <scope>NUCLEOTIDE SEQUENCE</scope>
    <source>
        <strain evidence="1">ATCC 28755</strain>
    </source>
</reference>
<organism evidence="1 2">
    <name type="scientific">Hygrophoropsis aurantiaca</name>
    <dbReference type="NCBI Taxonomy" id="72124"/>
    <lineage>
        <taxon>Eukaryota</taxon>
        <taxon>Fungi</taxon>
        <taxon>Dikarya</taxon>
        <taxon>Basidiomycota</taxon>
        <taxon>Agaricomycotina</taxon>
        <taxon>Agaricomycetes</taxon>
        <taxon>Agaricomycetidae</taxon>
        <taxon>Boletales</taxon>
        <taxon>Coniophorineae</taxon>
        <taxon>Hygrophoropsidaceae</taxon>
        <taxon>Hygrophoropsis</taxon>
    </lineage>
</organism>
<proteinExistence type="predicted"/>
<name>A0ACB7ZPE5_9AGAM</name>
<feature type="non-terminal residue" evidence="1">
    <location>
        <position position="1"/>
    </location>
</feature>
<comment type="caution">
    <text evidence="1">The sequence shown here is derived from an EMBL/GenBank/DDBJ whole genome shotgun (WGS) entry which is preliminary data.</text>
</comment>
<evidence type="ECO:0000313" key="1">
    <source>
        <dbReference type="EMBL" id="KAH7903039.1"/>
    </source>
</evidence>
<gene>
    <name evidence="1" type="ORF">BJ138DRAFT_1168620</name>
</gene>
<dbReference type="Proteomes" id="UP000790377">
    <property type="component" value="Unassembled WGS sequence"/>
</dbReference>